<dbReference type="GO" id="GO:0046872">
    <property type="term" value="F:metal ion binding"/>
    <property type="evidence" value="ECO:0007669"/>
    <property type="project" value="UniProtKB-KW"/>
</dbReference>
<dbReference type="PANTHER" id="PTHR23080">
    <property type="entry name" value="THAP DOMAIN PROTEIN"/>
    <property type="match status" value="1"/>
</dbReference>
<organism evidence="4 5">
    <name type="scientific">Rhamnusium bicolor</name>
    <dbReference type="NCBI Taxonomy" id="1586634"/>
    <lineage>
        <taxon>Eukaryota</taxon>
        <taxon>Metazoa</taxon>
        <taxon>Ecdysozoa</taxon>
        <taxon>Arthropoda</taxon>
        <taxon>Hexapoda</taxon>
        <taxon>Insecta</taxon>
        <taxon>Pterygota</taxon>
        <taxon>Neoptera</taxon>
        <taxon>Endopterygota</taxon>
        <taxon>Coleoptera</taxon>
        <taxon>Polyphaga</taxon>
        <taxon>Cucujiformia</taxon>
        <taxon>Chrysomeloidea</taxon>
        <taxon>Cerambycidae</taxon>
        <taxon>Lepturinae</taxon>
        <taxon>Rhagiini</taxon>
        <taxon>Rhamnusium</taxon>
    </lineage>
</organism>
<sequence length="290" mass="33778">MLFVKIIFLRMTILHMRKQVEKENIAPEIQSEDMENVFYDQDDLNIEMDIFVVEECMGKSFQDASVQTEIQCAVEYNSNQTQTASTYFMCIYNFEHDNDAVHFYTGLESFQKVQLVFNSLGESIKDMKYIYRKPPPYMTLLNQFFLCLIYLCQKKTHFELSRMFNVTLRDVRNNITVTWIKVMSLQWREINIWASKELVQFYAPTDFYKKFPLTRVIIDGTEIPINKPALPLAQQATFSQYKNKNTVKPVIGMTPGGLVSFITPTYGGSASDRQIIDRSNLASKCDLEIL</sequence>
<keyword evidence="2" id="KW-0479">Metal-binding</keyword>
<feature type="domain" description="DDE Tnp4" evidence="3">
    <location>
        <begin position="218"/>
        <end position="285"/>
    </location>
</feature>
<keyword evidence="5" id="KW-1185">Reference proteome</keyword>
<reference evidence="4" key="1">
    <citation type="journal article" date="2023" name="Insect Mol. Biol.">
        <title>Genome sequencing provides insights into the evolution of gene families encoding plant cell wall-degrading enzymes in longhorned beetles.</title>
        <authorList>
            <person name="Shin N.R."/>
            <person name="Okamura Y."/>
            <person name="Kirsch R."/>
            <person name="Pauchet Y."/>
        </authorList>
    </citation>
    <scope>NUCLEOTIDE SEQUENCE</scope>
    <source>
        <strain evidence="4">RBIC_L_NR</strain>
    </source>
</reference>
<comment type="cofactor">
    <cofactor evidence="1">
        <name>a divalent metal cation</name>
        <dbReference type="ChEBI" id="CHEBI:60240"/>
    </cofactor>
</comment>
<evidence type="ECO:0000313" key="4">
    <source>
        <dbReference type="EMBL" id="KAJ8927395.1"/>
    </source>
</evidence>
<dbReference type="InterPro" id="IPR027806">
    <property type="entry name" value="HARBI1_dom"/>
</dbReference>
<evidence type="ECO:0000313" key="5">
    <source>
        <dbReference type="Proteomes" id="UP001162156"/>
    </source>
</evidence>
<dbReference type="EMBL" id="JANEYF010005663">
    <property type="protein sequence ID" value="KAJ8927395.1"/>
    <property type="molecule type" value="Genomic_DNA"/>
</dbReference>
<evidence type="ECO:0000256" key="1">
    <source>
        <dbReference type="ARBA" id="ARBA00001968"/>
    </source>
</evidence>
<dbReference type="Pfam" id="PF13359">
    <property type="entry name" value="DDE_Tnp_4"/>
    <property type="match status" value="1"/>
</dbReference>
<gene>
    <name evidence="4" type="ORF">NQ314_020172</name>
</gene>
<dbReference type="Proteomes" id="UP001162156">
    <property type="component" value="Unassembled WGS sequence"/>
</dbReference>
<protein>
    <recommendedName>
        <fullName evidence="3">DDE Tnp4 domain-containing protein</fullName>
    </recommendedName>
</protein>
<evidence type="ECO:0000256" key="2">
    <source>
        <dbReference type="ARBA" id="ARBA00022723"/>
    </source>
</evidence>
<proteinExistence type="predicted"/>
<accession>A0AAV8WMH8</accession>
<dbReference type="AlphaFoldDB" id="A0AAV8WMH8"/>
<comment type="caution">
    <text evidence="4">The sequence shown here is derived from an EMBL/GenBank/DDBJ whole genome shotgun (WGS) entry which is preliminary data.</text>
</comment>
<evidence type="ECO:0000259" key="3">
    <source>
        <dbReference type="Pfam" id="PF13359"/>
    </source>
</evidence>
<name>A0AAV8WMH8_9CUCU</name>